<keyword evidence="1" id="KW-0812">Transmembrane</keyword>
<comment type="caution">
    <text evidence="3">The sequence shown here is derived from an EMBL/GenBank/DDBJ whole genome shotgun (WGS) entry which is preliminary data.</text>
</comment>
<reference evidence="3 4" key="1">
    <citation type="journal article" date="2016" name="Nat. Commun.">
        <title>Thousands of microbial genomes shed light on interconnected biogeochemical processes in an aquifer system.</title>
        <authorList>
            <person name="Anantharaman K."/>
            <person name="Brown C.T."/>
            <person name="Hug L.A."/>
            <person name="Sharon I."/>
            <person name="Castelle C.J."/>
            <person name="Probst A.J."/>
            <person name="Thomas B.C."/>
            <person name="Singh A."/>
            <person name="Wilkins M.J."/>
            <person name="Karaoz U."/>
            <person name="Brodie E.L."/>
            <person name="Williams K.H."/>
            <person name="Hubbard S.S."/>
            <person name="Banfield J.F."/>
        </authorList>
    </citation>
    <scope>NUCLEOTIDE SEQUENCE [LARGE SCALE GENOMIC DNA]</scope>
</reference>
<sequence>MKLLYPFIRLLALLSFIFLADSAWAQTIRFDSLGQGDAIRIIFYPDSGSFLNGRYPIDNEGNIVLPLLGKTNISAMDEREIVGFLNKAFVDQLRYPNVQIQPLIRIAFIGGFHQPGFYYLDPGASLWAAVGTAGGPVREDGLHLMRWERHGEILSEQLGPGLESGRSLRDLGFKSGDQIWVTARPRQQGWDTFNTKVLPGLTFLVSTLTASVTLYFTYRYFYR</sequence>
<evidence type="ECO:0000313" key="3">
    <source>
        <dbReference type="EMBL" id="OGK02601.1"/>
    </source>
</evidence>
<feature type="transmembrane region" description="Helical" evidence="1">
    <location>
        <begin position="197"/>
        <end position="218"/>
    </location>
</feature>
<gene>
    <name evidence="3" type="ORF">A2519_12390</name>
</gene>
<dbReference type="EMBL" id="MFYX01000105">
    <property type="protein sequence ID" value="OGK02601.1"/>
    <property type="molecule type" value="Genomic_DNA"/>
</dbReference>
<proteinExistence type="predicted"/>
<organism evidence="3 4">
    <name type="scientific">Candidatus Raymondbacteria bacterium RIFOXYD12_FULL_49_13</name>
    <dbReference type="NCBI Taxonomy" id="1817890"/>
    <lineage>
        <taxon>Bacteria</taxon>
        <taxon>Raymondiibacteriota</taxon>
    </lineage>
</organism>
<evidence type="ECO:0000256" key="1">
    <source>
        <dbReference type="SAM" id="Phobius"/>
    </source>
</evidence>
<feature type="signal peptide" evidence="2">
    <location>
        <begin position="1"/>
        <end position="25"/>
    </location>
</feature>
<accession>A0A1F7F7H8</accession>
<evidence type="ECO:0008006" key="5">
    <source>
        <dbReference type="Google" id="ProtNLM"/>
    </source>
</evidence>
<keyword evidence="2" id="KW-0732">Signal</keyword>
<evidence type="ECO:0000256" key="2">
    <source>
        <dbReference type="SAM" id="SignalP"/>
    </source>
</evidence>
<evidence type="ECO:0000313" key="4">
    <source>
        <dbReference type="Proteomes" id="UP000179243"/>
    </source>
</evidence>
<name>A0A1F7F7H8_UNCRA</name>
<keyword evidence="1" id="KW-0472">Membrane</keyword>
<dbReference type="AlphaFoldDB" id="A0A1F7F7H8"/>
<keyword evidence="1" id="KW-1133">Transmembrane helix</keyword>
<protein>
    <recommendedName>
        <fullName evidence="5">Soluble ligand binding domain-containing protein</fullName>
    </recommendedName>
</protein>
<dbReference type="Proteomes" id="UP000179243">
    <property type="component" value="Unassembled WGS sequence"/>
</dbReference>
<feature type="chain" id="PRO_5009528478" description="Soluble ligand binding domain-containing protein" evidence="2">
    <location>
        <begin position="26"/>
        <end position="223"/>
    </location>
</feature>